<protein>
    <submittedName>
        <fullName evidence="1">DUF6365 family protein</fullName>
    </submittedName>
</protein>
<reference evidence="2" key="1">
    <citation type="journal article" date="2019" name="Int. J. Syst. Evol. Microbiol.">
        <title>The Global Catalogue of Microorganisms (GCM) 10K type strain sequencing project: providing services to taxonomists for standard genome sequencing and annotation.</title>
        <authorList>
            <consortium name="The Broad Institute Genomics Platform"/>
            <consortium name="The Broad Institute Genome Sequencing Center for Infectious Disease"/>
            <person name="Wu L."/>
            <person name="Ma J."/>
        </authorList>
    </citation>
    <scope>NUCLEOTIDE SEQUENCE [LARGE SCALE GENOMIC DNA]</scope>
    <source>
        <strain evidence="2">CGMCC 1.12859</strain>
    </source>
</reference>
<evidence type="ECO:0000313" key="1">
    <source>
        <dbReference type="EMBL" id="MFC7184108.1"/>
    </source>
</evidence>
<organism evidence="1 2">
    <name type="scientific">Kitasatospora paranensis</name>
    <dbReference type="NCBI Taxonomy" id="258053"/>
    <lineage>
        <taxon>Bacteria</taxon>
        <taxon>Bacillati</taxon>
        <taxon>Actinomycetota</taxon>
        <taxon>Actinomycetes</taxon>
        <taxon>Kitasatosporales</taxon>
        <taxon>Streptomycetaceae</taxon>
        <taxon>Kitasatospora</taxon>
    </lineage>
</organism>
<sequence length="408" mass="42518">MASRTRTVLFVAPHHRASGEVSTARHAARDLAATGFAAHLLAAPRHATASGTDFAGTHALGPDRAGNTATLRRVVDGVSPDIVVFCDAALVDTPTGSLPVDVADAIDVITGSGCRLATFDHLGIPLSAAWPPDTAILRPCPLGSPLMDGRPGLPVAVTRPVTGLAGIDELPARVPGVLRIVHTVAPWAITLAAAVKHPLHQHLPAILESYLADLGRPVELLSVNNGALLPAAPRGRLRVVNLPPQPAAVFDRLLADADLVLTENPFASTIGRAIDLGTPAVAWQHTLGIVDVLATFGSPVAAPVARLLMPDLSRARPWIAFPNWTPEAIGNVTVLNDNPVTSAFARLEVFGGAATAGRLRDMLTDSPSRRGVLAAQEQFRASVQRLPRVGEALVAAAVDTGCVHRGKP</sequence>
<comment type="caution">
    <text evidence="1">The sequence shown here is derived from an EMBL/GenBank/DDBJ whole genome shotgun (WGS) entry which is preliminary data.</text>
</comment>
<evidence type="ECO:0000313" key="2">
    <source>
        <dbReference type="Proteomes" id="UP001596435"/>
    </source>
</evidence>
<dbReference type="Proteomes" id="UP001596435">
    <property type="component" value="Unassembled WGS sequence"/>
</dbReference>
<dbReference type="InterPro" id="IPR045945">
    <property type="entry name" value="DUF6365"/>
</dbReference>
<dbReference type="Pfam" id="PF19892">
    <property type="entry name" value="DUF6365"/>
    <property type="match status" value="1"/>
</dbReference>
<keyword evidence="2" id="KW-1185">Reference proteome</keyword>
<gene>
    <name evidence="1" type="ORF">ACFQMG_31625</name>
</gene>
<accession>A0ABW2G6F9</accession>
<dbReference type="RefSeq" id="WP_380232624.1">
    <property type="nucleotide sequence ID" value="NZ_JBHSVH010000002.1"/>
</dbReference>
<proteinExistence type="predicted"/>
<name>A0ABW2G6F9_9ACTN</name>
<dbReference type="EMBL" id="JBHTAJ010000089">
    <property type="protein sequence ID" value="MFC7184108.1"/>
    <property type="molecule type" value="Genomic_DNA"/>
</dbReference>